<accession>A0A3L6DP27</accession>
<proteinExistence type="predicted"/>
<comment type="caution">
    <text evidence="1">The sequence shown here is derived from an EMBL/GenBank/DDBJ whole genome shotgun (WGS) entry which is preliminary data.</text>
</comment>
<organism evidence="1">
    <name type="scientific">Zea mays</name>
    <name type="common">Maize</name>
    <dbReference type="NCBI Taxonomy" id="4577"/>
    <lineage>
        <taxon>Eukaryota</taxon>
        <taxon>Viridiplantae</taxon>
        <taxon>Streptophyta</taxon>
        <taxon>Embryophyta</taxon>
        <taxon>Tracheophyta</taxon>
        <taxon>Spermatophyta</taxon>
        <taxon>Magnoliopsida</taxon>
        <taxon>Liliopsida</taxon>
        <taxon>Poales</taxon>
        <taxon>Poaceae</taxon>
        <taxon>PACMAD clade</taxon>
        <taxon>Panicoideae</taxon>
        <taxon>Andropogonodae</taxon>
        <taxon>Andropogoneae</taxon>
        <taxon>Tripsacinae</taxon>
        <taxon>Zea</taxon>
    </lineage>
</organism>
<name>A0A3L6DP27_MAIZE</name>
<sequence length="18" mass="1957">KRILAPSILSNPLAPNRP</sequence>
<dbReference type="Proteomes" id="UP000251960">
    <property type="component" value="Chromosome 8"/>
</dbReference>
<protein>
    <submittedName>
        <fullName evidence="1">Uncharacterized protein</fullName>
    </submittedName>
</protein>
<dbReference type="EMBL" id="NCVQ01000009">
    <property type="protein sequence ID" value="PWZ09517.1"/>
    <property type="molecule type" value="Genomic_DNA"/>
</dbReference>
<reference evidence="1" key="1">
    <citation type="journal article" date="2018" name="Nat. Genet.">
        <title>Extensive intraspecific gene order and gene structural variations between Mo17 and other maize genomes.</title>
        <authorList>
            <person name="Sun S."/>
            <person name="Zhou Y."/>
            <person name="Chen J."/>
            <person name="Shi J."/>
            <person name="Zhao H."/>
            <person name="Zhao H."/>
            <person name="Song W."/>
            <person name="Zhang M."/>
            <person name="Cui Y."/>
            <person name="Dong X."/>
            <person name="Liu H."/>
            <person name="Ma X."/>
            <person name="Jiao Y."/>
            <person name="Wang B."/>
            <person name="Wei X."/>
            <person name="Stein J.C."/>
            <person name="Glaubitz J.C."/>
            <person name="Lu F."/>
            <person name="Yu G."/>
            <person name="Liang C."/>
            <person name="Fengler K."/>
            <person name="Li B."/>
            <person name="Rafalski A."/>
            <person name="Schnable P.S."/>
            <person name="Ware D.H."/>
            <person name="Buckler E.S."/>
            <person name="Lai J."/>
        </authorList>
    </citation>
    <scope>NUCLEOTIDE SEQUENCE [LARGE SCALE GENOMIC DNA]</scope>
    <source>
        <tissue evidence="1">Seedling</tissue>
    </source>
</reference>
<gene>
    <name evidence="1" type="ORF">Zm00014a_023342</name>
</gene>
<dbReference type="AlphaFoldDB" id="A0A3L6DP27"/>
<feature type="non-terminal residue" evidence="1">
    <location>
        <position position="1"/>
    </location>
</feature>
<evidence type="ECO:0000313" key="1">
    <source>
        <dbReference type="EMBL" id="PWZ09517.1"/>
    </source>
</evidence>